<evidence type="ECO:0000256" key="1">
    <source>
        <dbReference type="SAM" id="MobiDB-lite"/>
    </source>
</evidence>
<comment type="caution">
    <text evidence="2">The sequence shown here is derived from an EMBL/GenBank/DDBJ whole genome shotgun (WGS) entry which is preliminary data.</text>
</comment>
<feature type="compositionally biased region" description="Basic and acidic residues" evidence="1">
    <location>
        <begin position="1"/>
        <end position="33"/>
    </location>
</feature>
<protein>
    <submittedName>
        <fullName evidence="2">Uncharacterized protein</fullName>
    </submittedName>
</protein>
<feature type="region of interest" description="Disordered" evidence="1">
    <location>
        <begin position="1"/>
        <end position="52"/>
    </location>
</feature>
<evidence type="ECO:0000313" key="2">
    <source>
        <dbReference type="EMBL" id="KAL3384858.1"/>
    </source>
</evidence>
<keyword evidence="3" id="KW-1185">Reference proteome</keyword>
<organism evidence="2 3">
    <name type="scientific">Trichogramma kaykai</name>
    <dbReference type="NCBI Taxonomy" id="54128"/>
    <lineage>
        <taxon>Eukaryota</taxon>
        <taxon>Metazoa</taxon>
        <taxon>Ecdysozoa</taxon>
        <taxon>Arthropoda</taxon>
        <taxon>Hexapoda</taxon>
        <taxon>Insecta</taxon>
        <taxon>Pterygota</taxon>
        <taxon>Neoptera</taxon>
        <taxon>Endopterygota</taxon>
        <taxon>Hymenoptera</taxon>
        <taxon>Apocrita</taxon>
        <taxon>Proctotrupomorpha</taxon>
        <taxon>Chalcidoidea</taxon>
        <taxon>Trichogrammatidae</taxon>
        <taxon>Trichogramma</taxon>
    </lineage>
</organism>
<evidence type="ECO:0000313" key="3">
    <source>
        <dbReference type="Proteomes" id="UP001627154"/>
    </source>
</evidence>
<proteinExistence type="predicted"/>
<dbReference type="AlphaFoldDB" id="A0ABD2VW80"/>
<dbReference type="Proteomes" id="UP001627154">
    <property type="component" value="Unassembled WGS sequence"/>
</dbReference>
<name>A0ABD2VW80_9HYME</name>
<reference evidence="2 3" key="1">
    <citation type="journal article" date="2024" name="bioRxiv">
        <title>A reference genome for Trichogramma kaykai: A tiny desert-dwelling parasitoid wasp with competing sex-ratio distorters.</title>
        <authorList>
            <person name="Culotta J."/>
            <person name="Lindsey A.R."/>
        </authorList>
    </citation>
    <scope>NUCLEOTIDE SEQUENCE [LARGE SCALE GENOMIC DNA]</scope>
    <source>
        <strain evidence="2 3">KSX58</strain>
    </source>
</reference>
<sequence>MNQEKSSDQRTDACERGKTRERGGDEQRDREADCDNSTEAAASDPCDSDPKFQTNVWVNVQFERNTQQVQLSFK</sequence>
<accession>A0ABD2VW80</accession>
<dbReference type="EMBL" id="JBJJXI010000166">
    <property type="protein sequence ID" value="KAL3384858.1"/>
    <property type="molecule type" value="Genomic_DNA"/>
</dbReference>
<gene>
    <name evidence="2" type="ORF">TKK_019271</name>
</gene>